<name>A0A9P0CJR0_9CUCU</name>
<dbReference type="PANTHER" id="PTHR31569">
    <property type="entry name" value="SWIM-TYPE DOMAIN-CONTAINING PROTEIN"/>
    <property type="match status" value="1"/>
</dbReference>
<reference evidence="3" key="1">
    <citation type="submission" date="2022-01" db="EMBL/GenBank/DDBJ databases">
        <authorList>
            <person name="King R."/>
        </authorList>
    </citation>
    <scope>NUCLEOTIDE SEQUENCE</scope>
</reference>
<evidence type="ECO:0000256" key="1">
    <source>
        <dbReference type="PROSITE-ProRule" id="PRU00325"/>
    </source>
</evidence>
<dbReference type="OrthoDB" id="6781468at2759"/>
<dbReference type="InterPro" id="IPR007527">
    <property type="entry name" value="Znf_SWIM"/>
</dbReference>
<gene>
    <name evidence="3" type="ORF">PSYICH_LOCUS1312</name>
</gene>
<dbReference type="AlphaFoldDB" id="A0A9P0CJR0"/>
<evidence type="ECO:0000259" key="2">
    <source>
        <dbReference type="PROSITE" id="PS50966"/>
    </source>
</evidence>
<dbReference type="InterPro" id="IPR052579">
    <property type="entry name" value="Zinc_finger_SWIM"/>
</dbReference>
<protein>
    <recommendedName>
        <fullName evidence="2">SWIM-type domain-containing protein</fullName>
    </recommendedName>
</protein>
<dbReference type="EMBL" id="OV651813">
    <property type="protein sequence ID" value="CAH1099386.1"/>
    <property type="molecule type" value="Genomic_DNA"/>
</dbReference>
<keyword evidence="1" id="KW-0862">Zinc</keyword>
<dbReference type="PROSITE" id="PS50966">
    <property type="entry name" value="ZF_SWIM"/>
    <property type="match status" value="1"/>
</dbReference>
<keyword evidence="1" id="KW-0479">Metal-binding</keyword>
<keyword evidence="1" id="KW-0863">Zinc-finger</keyword>
<evidence type="ECO:0000313" key="4">
    <source>
        <dbReference type="Proteomes" id="UP001153636"/>
    </source>
</evidence>
<dbReference type="Proteomes" id="UP001153636">
    <property type="component" value="Chromosome 1"/>
</dbReference>
<feature type="domain" description="SWIM-type" evidence="2">
    <location>
        <begin position="100"/>
        <end position="138"/>
    </location>
</feature>
<sequence>MGKRVVKKFCYNISTTNHLESLNQKIKQVVLKNSSLVSFYKDLLILFDSMQDENRIKAYNMANKVPVHHYPKPSVEDSYINFLTPYATSFVLRNIEKAKKMTKINEDINFTIHDCSCSFRINMKLPCKHIFYARFVNNEQLFDENLVNVKFTRRYYIENQIRSTQQSSFSETTNTSEIEIHQIVTSQKHILSGHEKYKKTMKVGEEIASFLSEYGTNDFNDVFEQFKLFRTYVQNRKKILVIENVSDTDMNESSREATESSVAQSSKILDTGNFVASYKMDVDSIGLDKGIYVEHNYCKESCQNLEEKEEPLMELKNINVNALKMKRIGRPKGADTTVIGMKRKRNKKIIESE</sequence>
<dbReference type="PANTHER" id="PTHR31569:SF4">
    <property type="entry name" value="SWIM-TYPE DOMAIN-CONTAINING PROTEIN"/>
    <property type="match status" value="1"/>
</dbReference>
<dbReference type="GO" id="GO:0008270">
    <property type="term" value="F:zinc ion binding"/>
    <property type="evidence" value="ECO:0007669"/>
    <property type="project" value="UniProtKB-KW"/>
</dbReference>
<evidence type="ECO:0000313" key="3">
    <source>
        <dbReference type="EMBL" id="CAH1099386.1"/>
    </source>
</evidence>
<proteinExistence type="predicted"/>
<accession>A0A9P0CJR0</accession>
<keyword evidence="4" id="KW-1185">Reference proteome</keyword>
<organism evidence="3 4">
    <name type="scientific">Psylliodes chrysocephalus</name>
    <dbReference type="NCBI Taxonomy" id="3402493"/>
    <lineage>
        <taxon>Eukaryota</taxon>
        <taxon>Metazoa</taxon>
        <taxon>Ecdysozoa</taxon>
        <taxon>Arthropoda</taxon>
        <taxon>Hexapoda</taxon>
        <taxon>Insecta</taxon>
        <taxon>Pterygota</taxon>
        <taxon>Neoptera</taxon>
        <taxon>Endopterygota</taxon>
        <taxon>Coleoptera</taxon>
        <taxon>Polyphaga</taxon>
        <taxon>Cucujiformia</taxon>
        <taxon>Chrysomeloidea</taxon>
        <taxon>Chrysomelidae</taxon>
        <taxon>Galerucinae</taxon>
        <taxon>Alticini</taxon>
        <taxon>Psylliodes</taxon>
    </lineage>
</organism>